<dbReference type="SUPFAM" id="SSF103481">
    <property type="entry name" value="Multidrug resistance efflux transporter EmrE"/>
    <property type="match status" value="2"/>
</dbReference>
<sequence length="368" mass="41717">MGFLGYIYGTTGFLFQSIGICIIKHAFLLAPFTMSSDITFWRYVFLPIFCVISMGCTLSPMFKKGRSTMVRRFQHFENFQGTIEIQTPEDERNVFLLLFCAGICFTMSTILLTSSISLISVTESQVVFGTKTFFVFVLSIWILKSKMNYLELVAILFSFIGLIIFSLPKDEYLTTKENDEVILFDYLGIDLHPVVCTKYNGCNQKEDKGFGNELNGIIRSFAAAAFAGFSVILIKKIQDNEKTHVSEDKIILSNCLHIVMICNVLGTLEFYTENPWTSYTMHLELFFALIFILSLITYTSMKLILKTMKMESPSVVGVYEFQGIIFTAILDSLILGTKFTTKDYVAGAFIIVPNLAVSILNHFWKKAD</sequence>
<dbReference type="AlphaFoldDB" id="A0AAD1XJ19"/>
<proteinExistence type="predicted"/>
<feature type="transmembrane region" description="Helical" evidence="5">
    <location>
        <begin position="150"/>
        <end position="167"/>
    </location>
</feature>
<evidence type="ECO:0000313" key="7">
    <source>
        <dbReference type="Proteomes" id="UP001295684"/>
    </source>
</evidence>
<dbReference type="PANTHER" id="PTHR22911">
    <property type="entry name" value="ACYL-MALONYL CONDENSING ENZYME-RELATED"/>
    <property type="match status" value="1"/>
</dbReference>
<feature type="transmembrane region" description="Helical" evidence="5">
    <location>
        <begin position="40"/>
        <end position="62"/>
    </location>
</feature>
<evidence type="ECO:0000256" key="5">
    <source>
        <dbReference type="SAM" id="Phobius"/>
    </source>
</evidence>
<keyword evidence="4 5" id="KW-0472">Membrane</keyword>
<evidence type="ECO:0000256" key="2">
    <source>
        <dbReference type="ARBA" id="ARBA00022692"/>
    </source>
</evidence>
<evidence type="ECO:0000313" key="6">
    <source>
        <dbReference type="EMBL" id="CAI2373601.1"/>
    </source>
</evidence>
<dbReference type="EMBL" id="CAMPGE010014956">
    <property type="protein sequence ID" value="CAI2373601.1"/>
    <property type="molecule type" value="Genomic_DNA"/>
</dbReference>
<dbReference type="GO" id="GO:0016020">
    <property type="term" value="C:membrane"/>
    <property type="evidence" value="ECO:0007669"/>
    <property type="project" value="UniProtKB-SubCell"/>
</dbReference>
<name>A0AAD1XJ19_EUPCR</name>
<feature type="transmembrane region" description="Helical" evidence="5">
    <location>
        <begin position="344"/>
        <end position="364"/>
    </location>
</feature>
<accession>A0AAD1XJ19</accession>
<reference evidence="6" key="1">
    <citation type="submission" date="2023-07" db="EMBL/GenBank/DDBJ databases">
        <authorList>
            <consortium name="AG Swart"/>
            <person name="Singh M."/>
            <person name="Singh A."/>
            <person name="Seah K."/>
            <person name="Emmerich C."/>
        </authorList>
    </citation>
    <scope>NUCLEOTIDE SEQUENCE</scope>
    <source>
        <strain evidence="6">DP1</strain>
    </source>
</reference>
<keyword evidence="3 5" id="KW-1133">Transmembrane helix</keyword>
<evidence type="ECO:0000256" key="4">
    <source>
        <dbReference type="ARBA" id="ARBA00023136"/>
    </source>
</evidence>
<keyword evidence="7" id="KW-1185">Reference proteome</keyword>
<feature type="transmembrane region" description="Helical" evidence="5">
    <location>
        <begin position="216"/>
        <end position="234"/>
    </location>
</feature>
<evidence type="ECO:0008006" key="8">
    <source>
        <dbReference type="Google" id="ProtNLM"/>
    </source>
</evidence>
<evidence type="ECO:0000256" key="3">
    <source>
        <dbReference type="ARBA" id="ARBA00022989"/>
    </source>
</evidence>
<evidence type="ECO:0000256" key="1">
    <source>
        <dbReference type="ARBA" id="ARBA00004141"/>
    </source>
</evidence>
<dbReference type="PANTHER" id="PTHR22911:SF6">
    <property type="entry name" value="SOLUTE CARRIER FAMILY 35 MEMBER G1"/>
    <property type="match status" value="1"/>
</dbReference>
<feature type="transmembrane region" description="Helical" evidence="5">
    <location>
        <begin position="317"/>
        <end position="338"/>
    </location>
</feature>
<organism evidence="6 7">
    <name type="scientific">Euplotes crassus</name>
    <dbReference type="NCBI Taxonomy" id="5936"/>
    <lineage>
        <taxon>Eukaryota</taxon>
        <taxon>Sar</taxon>
        <taxon>Alveolata</taxon>
        <taxon>Ciliophora</taxon>
        <taxon>Intramacronucleata</taxon>
        <taxon>Spirotrichea</taxon>
        <taxon>Hypotrichia</taxon>
        <taxon>Euplotida</taxon>
        <taxon>Euplotidae</taxon>
        <taxon>Moneuplotes</taxon>
    </lineage>
</organism>
<keyword evidence="2 5" id="KW-0812">Transmembrane</keyword>
<feature type="transmembrane region" description="Helical" evidence="5">
    <location>
        <begin position="125"/>
        <end position="143"/>
    </location>
</feature>
<dbReference type="InterPro" id="IPR037185">
    <property type="entry name" value="EmrE-like"/>
</dbReference>
<comment type="caution">
    <text evidence="6">The sequence shown here is derived from an EMBL/GenBank/DDBJ whole genome shotgun (WGS) entry which is preliminary data.</text>
</comment>
<feature type="transmembrane region" description="Helical" evidence="5">
    <location>
        <begin position="285"/>
        <end position="305"/>
    </location>
</feature>
<feature type="transmembrane region" description="Helical" evidence="5">
    <location>
        <begin position="94"/>
        <end position="119"/>
    </location>
</feature>
<feature type="transmembrane region" description="Helical" evidence="5">
    <location>
        <begin position="255"/>
        <end position="273"/>
    </location>
</feature>
<gene>
    <name evidence="6" type="ORF">ECRASSUSDP1_LOCUS14947</name>
</gene>
<feature type="transmembrane region" description="Helical" evidence="5">
    <location>
        <begin position="12"/>
        <end position="34"/>
    </location>
</feature>
<protein>
    <recommendedName>
        <fullName evidence="8">EamA domain-containing protein</fullName>
    </recommendedName>
</protein>
<comment type="subcellular location">
    <subcellularLocation>
        <location evidence="1">Membrane</location>
        <topology evidence="1">Multi-pass membrane protein</topology>
    </subcellularLocation>
</comment>
<dbReference type="Proteomes" id="UP001295684">
    <property type="component" value="Unassembled WGS sequence"/>
</dbReference>